<dbReference type="AlphaFoldDB" id="A0A916IYB1"/>
<accession>A0A916IYB1</accession>
<dbReference type="GO" id="GO:0008679">
    <property type="term" value="F:2-hydroxy-3-oxopropionate reductase activity"/>
    <property type="evidence" value="ECO:0007669"/>
    <property type="project" value="UniProtKB-EC"/>
</dbReference>
<dbReference type="GO" id="GO:0050661">
    <property type="term" value="F:NADP binding"/>
    <property type="evidence" value="ECO:0007669"/>
    <property type="project" value="InterPro"/>
</dbReference>
<evidence type="ECO:0000259" key="1">
    <source>
        <dbReference type="Pfam" id="PF03446"/>
    </source>
</evidence>
<dbReference type="InterPro" id="IPR008927">
    <property type="entry name" value="6-PGluconate_DH-like_C_sf"/>
</dbReference>
<dbReference type="InterPro" id="IPR036291">
    <property type="entry name" value="NAD(P)-bd_dom_sf"/>
</dbReference>
<sequence>MRLRVAGTTVRRRILKIGYIGLGALGRELARRFLPAYDLCVWDLNPAACEYLSSLGARVASSAADLGRQSDVVLVCLPRSADVHRLAFGPDGLASGLSEGKLVIDQTSGAPGETRQIAEMLASQGVEMMDAAVSASPHVVAEGGATLMASGPDHVYERALPILRAISEAIIRCGRHVGDGQAMKIVNNAMNACARVGTLEMAALGAKAGLSLAAMSEHLNRGKARNQTTDKMLPALVQGKSSTNFALALMVKDVAQAVALGAQTRVPMPITSATLGLLQAGANTLGSSATLEDMVGVIASLAGTQLAPAPTVQPAGNATPEAGQILTLLEDGILALCSLVAYECTAVGLRHGLGLADMATVINRSSGWSEASRTLLPAMVSGGRTENSSLRSVIDGLGATCALAIAVGAPVMLVQLVRSLFEQGANQLPDSADISQMRSVYESMVGVRYGS</sequence>
<name>A0A916IYB1_9BURK</name>
<evidence type="ECO:0000259" key="2">
    <source>
        <dbReference type="Pfam" id="PF14833"/>
    </source>
</evidence>
<feature type="domain" description="3-hydroxyisobutyrate dehydrogenase-like NAD-binding" evidence="2">
    <location>
        <begin position="322"/>
        <end position="439"/>
    </location>
</feature>
<dbReference type="EC" id="1.1.1.60" evidence="3"/>
<dbReference type="GO" id="GO:0051287">
    <property type="term" value="F:NAD binding"/>
    <property type="evidence" value="ECO:0007669"/>
    <property type="project" value="InterPro"/>
</dbReference>
<protein>
    <submittedName>
        <fullName evidence="3">2-hydroxy-3-oxopropionate reductase</fullName>
        <ecNumber evidence="3">1.1.1.60</ecNumber>
    </submittedName>
</protein>
<dbReference type="SUPFAM" id="SSF51735">
    <property type="entry name" value="NAD(P)-binding Rossmann-fold domains"/>
    <property type="match status" value="1"/>
</dbReference>
<dbReference type="PANTHER" id="PTHR43060">
    <property type="entry name" value="3-HYDROXYISOBUTYRATE DEHYDROGENASE-LIKE 1, MITOCHONDRIAL-RELATED"/>
    <property type="match status" value="1"/>
</dbReference>
<dbReference type="Pfam" id="PF03446">
    <property type="entry name" value="NAD_binding_2"/>
    <property type="match status" value="1"/>
</dbReference>
<evidence type="ECO:0000313" key="3">
    <source>
        <dbReference type="EMBL" id="CAG2153764.1"/>
    </source>
</evidence>
<evidence type="ECO:0000313" key="4">
    <source>
        <dbReference type="Proteomes" id="UP000672934"/>
    </source>
</evidence>
<dbReference type="EMBL" id="CAJPUY010000020">
    <property type="protein sequence ID" value="CAG2153764.1"/>
    <property type="molecule type" value="Genomic_DNA"/>
</dbReference>
<reference evidence="3" key="1">
    <citation type="submission" date="2021-03" db="EMBL/GenBank/DDBJ databases">
        <authorList>
            <person name="Peeters C."/>
        </authorList>
    </citation>
    <scope>NUCLEOTIDE SEQUENCE</scope>
    <source>
        <strain evidence="3">LMG 31506</strain>
    </source>
</reference>
<dbReference type="InterPro" id="IPR006115">
    <property type="entry name" value="6PGDH_NADP-bd"/>
</dbReference>
<keyword evidence="3" id="KW-0560">Oxidoreductase</keyword>
<dbReference type="Gene3D" id="1.10.1040.10">
    <property type="entry name" value="N-(1-d-carboxylethyl)-l-norvaline Dehydrogenase, domain 2"/>
    <property type="match status" value="2"/>
</dbReference>
<dbReference type="InterPro" id="IPR013328">
    <property type="entry name" value="6PGD_dom2"/>
</dbReference>
<feature type="domain" description="6-phosphogluconate dehydrogenase NADP-binding" evidence="1">
    <location>
        <begin position="16"/>
        <end position="173"/>
    </location>
</feature>
<gene>
    <name evidence="3" type="primary">garR_3</name>
    <name evidence="3" type="ORF">LMG31506_04903</name>
</gene>
<dbReference type="Gene3D" id="3.40.50.720">
    <property type="entry name" value="NAD(P)-binding Rossmann-like Domain"/>
    <property type="match status" value="1"/>
</dbReference>
<dbReference type="Pfam" id="PF14833">
    <property type="entry name" value="NAD_binding_11"/>
    <property type="match status" value="2"/>
</dbReference>
<proteinExistence type="predicted"/>
<keyword evidence="4" id="KW-1185">Reference proteome</keyword>
<organism evidence="3 4">
    <name type="scientific">Cupriavidus yeoncheonensis</name>
    <dbReference type="NCBI Taxonomy" id="1462994"/>
    <lineage>
        <taxon>Bacteria</taxon>
        <taxon>Pseudomonadati</taxon>
        <taxon>Pseudomonadota</taxon>
        <taxon>Betaproteobacteria</taxon>
        <taxon>Burkholderiales</taxon>
        <taxon>Burkholderiaceae</taxon>
        <taxon>Cupriavidus</taxon>
    </lineage>
</organism>
<dbReference type="InterPro" id="IPR029154">
    <property type="entry name" value="HIBADH-like_NADP-bd"/>
</dbReference>
<dbReference type="SUPFAM" id="SSF48179">
    <property type="entry name" value="6-phosphogluconate dehydrogenase C-terminal domain-like"/>
    <property type="match status" value="2"/>
</dbReference>
<dbReference type="PANTHER" id="PTHR43060:SF15">
    <property type="entry name" value="3-HYDROXYISOBUTYRATE DEHYDROGENASE-LIKE 1, MITOCHONDRIAL-RELATED"/>
    <property type="match status" value="1"/>
</dbReference>
<comment type="caution">
    <text evidence="3">The sequence shown here is derived from an EMBL/GenBank/DDBJ whole genome shotgun (WGS) entry which is preliminary data.</text>
</comment>
<feature type="domain" description="3-hydroxyisobutyrate dehydrogenase-like NAD-binding" evidence="2">
    <location>
        <begin position="178"/>
        <end position="297"/>
    </location>
</feature>
<dbReference type="Proteomes" id="UP000672934">
    <property type="component" value="Unassembled WGS sequence"/>
</dbReference>